<name>A0A917ZJQ7_9GAMM</name>
<evidence type="ECO:0000256" key="1">
    <source>
        <dbReference type="SAM" id="MobiDB-lite"/>
    </source>
</evidence>
<proteinExistence type="predicted"/>
<sequence length="537" mass="52603">MVAPLVPMAAGVGISASAQKPATPVSGVPAATPSAFAALYTAAAGAAAPAGAGGEELPPPSMALPDEGRLADEAVPALALLAADPALPSDRAAAAVRAGGHAPEAETDDQAARPPVLPDAAVNRVAAGPPLQQADLMAADAGAFETSAKGLSLSPALAEGQATAGQASAGQAVERRAQASRTDPEPAVVDAPAVSVTAQASPAPGEQTPASAGAAVEQRPLAPAPAPQQAVAARLPAAKERVDQTGSGSGADDIDSLLRFVQQAERKPLPEGILKALEVQQRLAAAAPGDAVLAPAAAGGPGLPVASPQTAAGSALNLSAGLPPPGAAAVAATGNGGPATGGLAGTAALTDSLEAAADSVAEGGDAPDEALNRPALAQTVTSVARGAPPGAGFSLPQGLAPGTPAWGQTVGERLLMLSAGGVQMAEIQLDPPELGSLQVRLLVQHDQVSLSISSPHAQVRDALEQQMPRLREMLAEQGLNLDSSTVADDSGRRGRQADGEPERIFTSSVGAGDAGEVVEAAAPAVTAVRRSLVDQYV</sequence>
<comment type="caution">
    <text evidence="3">The sequence shown here is derived from an EMBL/GenBank/DDBJ whole genome shotgun (WGS) entry which is preliminary data.</text>
</comment>
<evidence type="ECO:0000259" key="2">
    <source>
        <dbReference type="Pfam" id="PF02120"/>
    </source>
</evidence>
<organism evidence="3 4">
    <name type="scientific">Marinobacterium nitratireducens</name>
    <dbReference type="NCBI Taxonomy" id="518897"/>
    <lineage>
        <taxon>Bacteria</taxon>
        <taxon>Pseudomonadati</taxon>
        <taxon>Pseudomonadota</taxon>
        <taxon>Gammaproteobacteria</taxon>
        <taxon>Oceanospirillales</taxon>
        <taxon>Oceanospirillaceae</taxon>
        <taxon>Marinobacterium</taxon>
    </lineage>
</organism>
<feature type="region of interest" description="Disordered" evidence="1">
    <location>
        <begin position="481"/>
        <end position="500"/>
    </location>
</feature>
<evidence type="ECO:0000313" key="3">
    <source>
        <dbReference type="EMBL" id="GGO84992.1"/>
    </source>
</evidence>
<dbReference type="InterPro" id="IPR021136">
    <property type="entry name" value="Flagellar_hook_control-like_C"/>
</dbReference>
<dbReference type="PANTHER" id="PTHR37533">
    <property type="entry name" value="FLAGELLAR HOOK-LENGTH CONTROL PROTEIN"/>
    <property type="match status" value="1"/>
</dbReference>
<dbReference type="CDD" id="cd17470">
    <property type="entry name" value="T3SS_Flik_C"/>
    <property type="match status" value="1"/>
</dbReference>
<dbReference type="PANTHER" id="PTHR37533:SF2">
    <property type="entry name" value="FLAGELLAR HOOK-LENGTH CONTROL PROTEIN"/>
    <property type="match status" value="1"/>
</dbReference>
<feature type="compositionally biased region" description="Low complexity" evidence="1">
    <location>
        <begin position="162"/>
        <end position="172"/>
    </location>
</feature>
<keyword evidence="4" id="KW-1185">Reference proteome</keyword>
<feature type="compositionally biased region" description="Low complexity" evidence="1">
    <location>
        <begin position="92"/>
        <end position="102"/>
    </location>
</feature>
<dbReference type="InterPro" id="IPR038610">
    <property type="entry name" value="FliK-like_C_sf"/>
</dbReference>
<feature type="region of interest" description="Disordered" evidence="1">
    <location>
        <begin position="48"/>
        <end position="67"/>
    </location>
</feature>
<reference evidence="3 4" key="1">
    <citation type="journal article" date="2014" name="Int. J. Syst. Evol. Microbiol.">
        <title>Complete genome sequence of Corynebacterium casei LMG S-19264T (=DSM 44701T), isolated from a smear-ripened cheese.</title>
        <authorList>
            <consortium name="US DOE Joint Genome Institute (JGI-PGF)"/>
            <person name="Walter F."/>
            <person name="Albersmeier A."/>
            <person name="Kalinowski J."/>
            <person name="Ruckert C."/>
        </authorList>
    </citation>
    <scope>NUCLEOTIDE SEQUENCE [LARGE SCALE GENOMIC DNA]</scope>
    <source>
        <strain evidence="3 4">CGMCC 1.7286</strain>
    </source>
</reference>
<feature type="domain" description="Flagellar hook-length control protein-like C-terminal" evidence="2">
    <location>
        <begin position="413"/>
        <end position="492"/>
    </location>
</feature>
<dbReference type="Gene3D" id="3.30.750.140">
    <property type="match status" value="1"/>
</dbReference>
<gene>
    <name evidence="3" type="ORF">GCM10011348_32510</name>
</gene>
<dbReference type="AlphaFoldDB" id="A0A917ZJQ7"/>
<dbReference type="EMBL" id="BMLT01000008">
    <property type="protein sequence ID" value="GGO84992.1"/>
    <property type="molecule type" value="Genomic_DNA"/>
</dbReference>
<feature type="region of interest" description="Disordered" evidence="1">
    <location>
        <begin position="162"/>
        <end position="253"/>
    </location>
</feature>
<feature type="region of interest" description="Disordered" evidence="1">
    <location>
        <begin position="92"/>
        <end position="114"/>
    </location>
</feature>
<dbReference type="InterPro" id="IPR052563">
    <property type="entry name" value="FliK"/>
</dbReference>
<evidence type="ECO:0000313" key="4">
    <source>
        <dbReference type="Proteomes" id="UP000599578"/>
    </source>
</evidence>
<feature type="compositionally biased region" description="Basic and acidic residues" evidence="1">
    <location>
        <begin position="489"/>
        <end position="500"/>
    </location>
</feature>
<dbReference type="Pfam" id="PF02120">
    <property type="entry name" value="Flg_hook"/>
    <property type="match status" value="1"/>
</dbReference>
<dbReference type="Proteomes" id="UP000599578">
    <property type="component" value="Unassembled WGS sequence"/>
</dbReference>
<feature type="compositionally biased region" description="Low complexity" evidence="1">
    <location>
        <begin position="227"/>
        <end position="236"/>
    </location>
</feature>
<accession>A0A917ZJQ7</accession>
<protein>
    <recommendedName>
        <fullName evidence="2">Flagellar hook-length control protein-like C-terminal domain-containing protein</fullName>
    </recommendedName>
</protein>